<dbReference type="AlphaFoldDB" id="A0A841GPZ0"/>
<comment type="catalytic activity">
    <reaction evidence="7">
        <text>L-aspartate + ATP = 4-phospho-L-aspartate + ADP</text>
        <dbReference type="Rhea" id="RHEA:23776"/>
        <dbReference type="ChEBI" id="CHEBI:29991"/>
        <dbReference type="ChEBI" id="CHEBI:30616"/>
        <dbReference type="ChEBI" id="CHEBI:57535"/>
        <dbReference type="ChEBI" id="CHEBI:456216"/>
        <dbReference type="EC" id="2.7.2.4"/>
    </reaction>
</comment>
<keyword evidence="6" id="KW-0067">ATP-binding</keyword>
<dbReference type="InterPro" id="IPR018042">
    <property type="entry name" value="Aspartate_kinase_CS"/>
</dbReference>
<evidence type="ECO:0000256" key="7">
    <source>
        <dbReference type="ARBA" id="ARBA00047872"/>
    </source>
</evidence>
<evidence type="ECO:0000313" key="9">
    <source>
        <dbReference type="EMBL" id="MBB6069462.1"/>
    </source>
</evidence>
<dbReference type="PROSITE" id="PS00324">
    <property type="entry name" value="ASPARTOKINASE"/>
    <property type="match status" value="1"/>
</dbReference>
<evidence type="ECO:0000259" key="8">
    <source>
        <dbReference type="Pfam" id="PF00696"/>
    </source>
</evidence>
<dbReference type="SUPFAM" id="SSF53633">
    <property type="entry name" value="Carbamate kinase-like"/>
    <property type="match status" value="1"/>
</dbReference>
<dbReference type="PANTHER" id="PTHR21499">
    <property type="entry name" value="ASPARTATE KINASE"/>
    <property type="match status" value="1"/>
</dbReference>
<protein>
    <recommendedName>
        <fullName evidence="2">aspartate kinase</fullName>
        <ecNumber evidence="2">2.7.2.4</ecNumber>
    </recommendedName>
</protein>
<comment type="similarity">
    <text evidence="1">Belongs to the aspartokinase family.</text>
</comment>
<dbReference type="GO" id="GO:0005829">
    <property type="term" value="C:cytosol"/>
    <property type="evidence" value="ECO:0007669"/>
    <property type="project" value="TreeGrafter"/>
</dbReference>
<dbReference type="InterPro" id="IPR036393">
    <property type="entry name" value="AceGlu_kinase-like_sf"/>
</dbReference>
<evidence type="ECO:0000256" key="2">
    <source>
        <dbReference type="ARBA" id="ARBA00013059"/>
    </source>
</evidence>
<sequence length="280" mass="29028">MSTGRVVAAVHLYRGPERPLVVKFGGTSLATPQRMRRAAARVAAYAREGRNVVVVVSAMGHRTDRILRWVRDVCDGAPPAAIARDVDRAVATGEELSAGLMAAALGAMGVRAAALRGGEAGVRVVGEFGAGRIREVNPRRLRALLAEGVVPVIAGFQGERDDCELVTLERGGSDITAVAVAAALGCAPCHVVTDVDAVYAADPRVDPGAERFTDLTHGQMLALAEAGAHVLHAGAARLAHTLNVPLRVYSFRAPLRRPGGTRVGCMAADGVVADGVAEGV</sequence>
<organism evidence="9 10">
    <name type="scientific">Longimicrobium terrae</name>
    <dbReference type="NCBI Taxonomy" id="1639882"/>
    <lineage>
        <taxon>Bacteria</taxon>
        <taxon>Pseudomonadati</taxon>
        <taxon>Gemmatimonadota</taxon>
        <taxon>Longimicrobiia</taxon>
        <taxon>Longimicrobiales</taxon>
        <taxon>Longimicrobiaceae</taxon>
        <taxon>Longimicrobium</taxon>
    </lineage>
</organism>
<dbReference type="InterPro" id="IPR001048">
    <property type="entry name" value="Asp/Glu/Uridylate_kinase"/>
</dbReference>
<dbReference type="GO" id="GO:0009090">
    <property type="term" value="P:homoserine biosynthetic process"/>
    <property type="evidence" value="ECO:0007669"/>
    <property type="project" value="TreeGrafter"/>
</dbReference>
<comment type="caution">
    <text evidence="9">The sequence shown here is derived from an EMBL/GenBank/DDBJ whole genome shotgun (WGS) entry which is preliminary data.</text>
</comment>
<evidence type="ECO:0000313" key="10">
    <source>
        <dbReference type="Proteomes" id="UP000582837"/>
    </source>
</evidence>
<dbReference type="GO" id="GO:0005524">
    <property type="term" value="F:ATP binding"/>
    <property type="evidence" value="ECO:0007669"/>
    <property type="project" value="UniProtKB-KW"/>
</dbReference>
<keyword evidence="3" id="KW-0808">Transferase</keyword>
<dbReference type="RefSeq" id="WP_170037606.1">
    <property type="nucleotide sequence ID" value="NZ_JABDTL010000002.1"/>
</dbReference>
<accession>A0A841GPZ0</accession>
<feature type="domain" description="Aspartate/glutamate/uridylate kinase" evidence="8">
    <location>
        <begin position="20"/>
        <end position="249"/>
    </location>
</feature>
<dbReference type="Pfam" id="PF00696">
    <property type="entry name" value="AA_kinase"/>
    <property type="match status" value="1"/>
</dbReference>
<dbReference type="PANTHER" id="PTHR21499:SF3">
    <property type="entry name" value="ASPARTOKINASE"/>
    <property type="match status" value="1"/>
</dbReference>
<dbReference type="EMBL" id="JACHIA010000002">
    <property type="protein sequence ID" value="MBB6069462.1"/>
    <property type="molecule type" value="Genomic_DNA"/>
</dbReference>
<proteinExistence type="inferred from homology"/>
<keyword evidence="10" id="KW-1185">Reference proteome</keyword>
<name>A0A841GPZ0_9BACT</name>
<reference evidence="9 10" key="1">
    <citation type="submission" date="2020-08" db="EMBL/GenBank/DDBJ databases">
        <title>Genomic Encyclopedia of Type Strains, Phase IV (KMG-IV): sequencing the most valuable type-strain genomes for metagenomic binning, comparative biology and taxonomic classification.</title>
        <authorList>
            <person name="Goeker M."/>
        </authorList>
    </citation>
    <scope>NUCLEOTIDE SEQUENCE [LARGE SCALE GENOMIC DNA]</scope>
    <source>
        <strain evidence="9 10">DSM 29007</strain>
    </source>
</reference>
<keyword evidence="4" id="KW-0547">Nucleotide-binding</keyword>
<dbReference type="EC" id="2.7.2.4" evidence="2"/>
<evidence type="ECO:0000256" key="6">
    <source>
        <dbReference type="ARBA" id="ARBA00022840"/>
    </source>
</evidence>
<evidence type="ECO:0000256" key="5">
    <source>
        <dbReference type="ARBA" id="ARBA00022777"/>
    </source>
</evidence>
<dbReference type="GO" id="GO:0009089">
    <property type="term" value="P:lysine biosynthetic process via diaminopimelate"/>
    <property type="evidence" value="ECO:0007669"/>
    <property type="project" value="TreeGrafter"/>
</dbReference>
<evidence type="ECO:0000256" key="3">
    <source>
        <dbReference type="ARBA" id="ARBA00022679"/>
    </source>
</evidence>
<gene>
    <name evidence="9" type="ORF">HNQ61_001077</name>
</gene>
<evidence type="ECO:0000256" key="4">
    <source>
        <dbReference type="ARBA" id="ARBA00022741"/>
    </source>
</evidence>
<dbReference type="GO" id="GO:0004072">
    <property type="term" value="F:aspartate kinase activity"/>
    <property type="evidence" value="ECO:0007669"/>
    <property type="project" value="UniProtKB-EC"/>
</dbReference>
<keyword evidence="5 9" id="KW-0418">Kinase</keyword>
<dbReference type="Proteomes" id="UP000582837">
    <property type="component" value="Unassembled WGS sequence"/>
</dbReference>
<dbReference type="Gene3D" id="3.40.1160.10">
    <property type="entry name" value="Acetylglutamate kinase-like"/>
    <property type="match status" value="1"/>
</dbReference>
<evidence type="ECO:0000256" key="1">
    <source>
        <dbReference type="ARBA" id="ARBA00010122"/>
    </source>
</evidence>